<feature type="binding site" description="axial binding residue" evidence="9">
    <location>
        <position position="173"/>
    </location>
    <ligand>
        <name>heme c</name>
        <dbReference type="ChEBI" id="CHEBI:61717"/>
        <label>2</label>
    </ligand>
    <ligandPart>
        <name>Fe</name>
        <dbReference type="ChEBI" id="CHEBI:18248"/>
    </ligandPart>
</feature>
<feature type="binding site" description="covalent" evidence="8">
    <location>
        <position position="129"/>
    </location>
    <ligand>
        <name>heme c</name>
        <dbReference type="ChEBI" id="CHEBI:61717"/>
        <label>2</label>
    </ligand>
</feature>
<dbReference type="InterPro" id="IPR036909">
    <property type="entry name" value="Cyt_c-like_dom_sf"/>
</dbReference>
<dbReference type="PANTHER" id="PTHR33751">
    <property type="entry name" value="CBB3-TYPE CYTOCHROME C OXIDASE SUBUNIT FIXP"/>
    <property type="match status" value="1"/>
</dbReference>
<proteinExistence type="predicted"/>
<evidence type="ECO:0000256" key="4">
    <source>
        <dbReference type="ARBA" id="ARBA00022723"/>
    </source>
</evidence>
<feature type="binding site" description="axial binding residue" evidence="9">
    <location>
        <position position="75"/>
    </location>
    <ligand>
        <name>heme c</name>
        <dbReference type="ChEBI" id="CHEBI:61717"/>
        <label>1</label>
    </ligand>
    <ligandPart>
        <name>Fe</name>
        <dbReference type="ChEBI" id="CHEBI:18248"/>
    </ligandPart>
</feature>
<dbReference type="GO" id="GO:0009055">
    <property type="term" value="F:electron transfer activity"/>
    <property type="evidence" value="ECO:0007669"/>
    <property type="project" value="InterPro"/>
</dbReference>
<dbReference type="InterPro" id="IPR024167">
    <property type="entry name" value="Cytochrome_c4-like"/>
</dbReference>
<keyword evidence="2" id="KW-0813">Transport</keyword>
<evidence type="ECO:0000313" key="12">
    <source>
        <dbReference type="EMBL" id="TDQ39595.1"/>
    </source>
</evidence>
<dbReference type="OrthoDB" id="9796421at2"/>
<feature type="binding site" description="covalent" evidence="8">
    <location>
        <position position="36"/>
    </location>
    <ligand>
        <name>heme c</name>
        <dbReference type="ChEBI" id="CHEBI:61717"/>
        <label>1</label>
    </ligand>
</feature>
<evidence type="ECO:0000256" key="2">
    <source>
        <dbReference type="ARBA" id="ARBA00022448"/>
    </source>
</evidence>
<feature type="domain" description="Cytochrome c" evidence="11">
    <location>
        <begin position="108"/>
        <end position="195"/>
    </location>
</feature>
<dbReference type="Pfam" id="PF00034">
    <property type="entry name" value="Cytochrom_C"/>
    <property type="match status" value="2"/>
</dbReference>
<evidence type="ECO:0000256" key="9">
    <source>
        <dbReference type="PIRSR" id="PIRSR000005-2"/>
    </source>
</evidence>
<feature type="binding site" description="axial binding residue" evidence="9">
    <location>
        <position position="133"/>
    </location>
    <ligand>
        <name>heme c</name>
        <dbReference type="ChEBI" id="CHEBI:61717"/>
        <label>2</label>
    </ligand>
    <ligandPart>
        <name>Fe</name>
        <dbReference type="ChEBI" id="CHEBI:18248"/>
    </ligandPart>
</feature>
<evidence type="ECO:0000256" key="1">
    <source>
        <dbReference type="ARBA" id="ARBA00004418"/>
    </source>
</evidence>
<keyword evidence="3 8" id="KW-0349">Heme</keyword>
<keyword evidence="5" id="KW-0574">Periplasm</keyword>
<evidence type="ECO:0000256" key="10">
    <source>
        <dbReference type="SAM" id="SignalP"/>
    </source>
</evidence>
<dbReference type="Gene3D" id="1.10.760.10">
    <property type="entry name" value="Cytochrome c-like domain"/>
    <property type="match status" value="2"/>
</dbReference>
<dbReference type="GO" id="GO:0005506">
    <property type="term" value="F:iron ion binding"/>
    <property type="evidence" value="ECO:0007669"/>
    <property type="project" value="InterPro"/>
</dbReference>
<evidence type="ECO:0000259" key="11">
    <source>
        <dbReference type="PROSITE" id="PS51007"/>
    </source>
</evidence>
<dbReference type="InterPro" id="IPR009056">
    <property type="entry name" value="Cyt_c-like_dom"/>
</dbReference>
<comment type="caution">
    <text evidence="12">The sequence shown here is derived from an EMBL/GenBank/DDBJ whole genome shotgun (WGS) entry which is preliminary data.</text>
</comment>
<keyword evidence="6" id="KW-0249">Electron transport</keyword>
<evidence type="ECO:0000256" key="5">
    <source>
        <dbReference type="ARBA" id="ARBA00022764"/>
    </source>
</evidence>
<name>A0A4R6U543_9GAMM</name>
<dbReference type="PROSITE" id="PS51007">
    <property type="entry name" value="CYTC"/>
    <property type="match status" value="2"/>
</dbReference>
<evidence type="ECO:0000256" key="6">
    <source>
        <dbReference type="ARBA" id="ARBA00022982"/>
    </source>
</evidence>
<evidence type="ECO:0000313" key="13">
    <source>
        <dbReference type="Proteomes" id="UP000294575"/>
    </source>
</evidence>
<organism evidence="12 13">
    <name type="scientific">Thiopseudomonas denitrificans</name>
    <dbReference type="NCBI Taxonomy" id="1501432"/>
    <lineage>
        <taxon>Bacteria</taxon>
        <taxon>Pseudomonadati</taxon>
        <taxon>Pseudomonadota</taxon>
        <taxon>Gammaproteobacteria</taxon>
        <taxon>Pseudomonadales</taxon>
        <taxon>Pseudomonadaceae</taxon>
        <taxon>Thiopseudomonas</taxon>
    </lineage>
</organism>
<dbReference type="SUPFAM" id="SSF46626">
    <property type="entry name" value="Cytochrome c"/>
    <property type="match status" value="2"/>
</dbReference>
<sequence>MLRKLILPIALLVVAQVQAADDERAAAIVNSVCKVCHGVDGESSSAIYPRLAGQNAAYISKQLEDFKAGRRKGTMNDIAVNLESDEMVALGKYFSGKPVKAHRASDPDFTAVGKYIYHNGNQWSGVAACSSCHGEDGAGTDELPRIAGQHMRYLISQLREFNERERTDENAIMSSIATKLTPMEIEAVARYLSGI</sequence>
<feature type="binding site" description="axial binding residue" evidence="9">
    <location>
        <position position="37"/>
    </location>
    <ligand>
        <name>heme c</name>
        <dbReference type="ChEBI" id="CHEBI:61717"/>
        <label>1</label>
    </ligand>
    <ligandPart>
        <name>Fe</name>
        <dbReference type="ChEBI" id="CHEBI:18248"/>
    </ligandPart>
</feature>
<gene>
    <name evidence="12" type="ORF">DFQ45_102296</name>
</gene>
<dbReference type="PANTHER" id="PTHR33751:SF9">
    <property type="entry name" value="CYTOCHROME C4"/>
    <property type="match status" value="1"/>
</dbReference>
<feature type="binding site" description="covalent" evidence="8">
    <location>
        <position position="132"/>
    </location>
    <ligand>
        <name>heme c</name>
        <dbReference type="ChEBI" id="CHEBI:61717"/>
        <label>2</label>
    </ligand>
</feature>
<evidence type="ECO:0000256" key="3">
    <source>
        <dbReference type="ARBA" id="ARBA00022617"/>
    </source>
</evidence>
<dbReference type="RefSeq" id="WP_101496599.1">
    <property type="nucleotide sequence ID" value="NZ_LNJZ01000006.1"/>
</dbReference>
<dbReference type="GO" id="GO:0042597">
    <property type="term" value="C:periplasmic space"/>
    <property type="evidence" value="ECO:0007669"/>
    <property type="project" value="UniProtKB-SubCell"/>
</dbReference>
<comment type="subcellular location">
    <subcellularLocation>
        <location evidence="1">Periplasm</location>
    </subcellularLocation>
</comment>
<feature type="chain" id="PRO_5020458753" evidence="10">
    <location>
        <begin position="20"/>
        <end position="195"/>
    </location>
</feature>
<dbReference type="PIRSF" id="PIRSF000005">
    <property type="entry name" value="Cytochrome_c4"/>
    <property type="match status" value="1"/>
</dbReference>
<keyword evidence="13" id="KW-1185">Reference proteome</keyword>
<keyword evidence="10" id="KW-0732">Signal</keyword>
<dbReference type="GO" id="GO:0020037">
    <property type="term" value="F:heme binding"/>
    <property type="evidence" value="ECO:0007669"/>
    <property type="project" value="InterPro"/>
</dbReference>
<accession>A0A4R6U543</accession>
<protein>
    <submittedName>
        <fullName evidence="12">Cytochrome c553</fullName>
    </submittedName>
</protein>
<reference evidence="12 13" key="1">
    <citation type="submission" date="2019-03" db="EMBL/GenBank/DDBJ databases">
        <title>Genomic Encyclopedia of Type Strains, Phase IV (KMG-IV): sequencing the most valuable type-strain genomes for metagenomic binning, comparative biology and taxonomic classification.</title>
        <authorList>
            <person name="Goeker M."/>
        </authorList>
    </citation>
    <scope>NUCLEOTIDE SEQUENCE [LARGE SCALE GENOMIC DNA]</scope>
    <source>
        <strain evidence="12 13">DSM 28679</strain>
    </source>
</reference>
<dbReference type="InterPro" id="IPR050597">
    <property type="entry name" value="Cytochrome_c_Oxidase_Subunit"/>
</dbReference>
<keyword evidence="4 9" id="KW-0479">Metal-binding</keyword>
<dbReference type="EMBL" id="SNYK01000002">
    <property type="protein sequence ID" value="TDQ39595.1"/>
    <property type="molecule type" value="Genomic_DNA"/>
</dbReference>
<feature type="domain" description="Cytochrome c" evidence="11">
    <location>
        <begin position="20"/>
        <end position="98"/>
    </location>
</feature>
<comment type="PTM">
    <text evidence="8">Binds 2 heme c groups covalently per subunit.</text>
</comment>
<keyword evidence="7 9" id="KW-0408">Iron</keyword>
<evidence type="ECO:0000256" key="8">
    <source>
        <dbReference type="PIRSR" id="PIRSR000005-1"/>
    </source>
</evidence>
<feature type="signal peptide" evidence="10">
    <location>
        <begin position="1"/>
        <end position="19"/>
    </location>
</feature>
<dbReference type="AlphaFoldDB" id="A0A4R6U543"/>
<evidence type="ECO:0000256" key="7">
    <source>
        <dbReference type="ARBA" id="ARBA00023004"/>
    </source>
</evidence>
<feature type="binding site" description="covalent" evidence="8">
    <location>
        <position position="33"/>
    </location>
    <ligand>
        <name>heme c</name>
        <dbReference type="ChEBI" id="CHEBI:61717"/>
        <label>1</label>
    </ligand>
</feature>
<dbReference type="Proteomes" id="UP000294575">
    <property type="component" value="Unassembled WGS sequence"/>
</dbReference>